<accession>A0ABP8SHB1</accession>
<proteinExistence type="predicted"/>
<keyword evidence="3" id="KW-1185">Reference proteome</keyword>
<organism evidence="2 3">
    <name type="scientific">Micromonospora coerulea</name>
    <dbReference type="NCBI Taxonomy" id="47856"/>
    <lineage>
        <taxon>Bacteria</taxon>
        <taxon>Bacillati</taxon>
        <taxon>Actinomycetota</taxon>
        <taxon>Actinomycetes</taxon>
        <taxon>Micromonosporales</taxon>
        <taxon>Micromonosporaceae</taxon>
        <taxon>Micromonospora</taxon>
    </lineage>
</organism>
<evidence type="ECO:0000313" key="3">
    <source>
        <dbReference type="Proteomes" id="UP001500307"/>
    </source>
</evidence>
<protein>
    <submittedName>
        <fullName evidence="2">Uncharacterized protein</fullName>
    </submittedName>
</protein>
<dbReference type="Proteomes" id="UP001500307">
    <property type="component" value="Unassembled WGS sequence"/>
</dbReference>
<evidence type="ECO:0000313" key="2">
    <source>
        <dbReference type="EMBL" id="GAA4569283.1"/>
    </source>
</evidence>
<feature type="region of interest" description="Disordered" evidence="1">
    <location>
        <begin position="24"/>
        <end position="55"/>
    </location>
</feature>
<sequence>MPTSLPALRARARPARRVIQRPPVTEPRTSRRVARMPVPTVRPRTDRPEREDSGMSTILAHLIHVCRTTR</sequence>
<dbReference type="EMBL" id="BAABGU010000012">
    <property type="protein sequence ID" value="GAA4569283.1"/>
    <property type="molecule type" value="Genomic_DNA"/>
</dbReference>
<evidence type="ECO:0000256" key="1">
    <source>
        <dbReference type="SAM" id="MobiDB-lite"/>
    </source>
</evidence>
<name>A0ABP8SHB1_9ACTN</name>
<feature type="compositionally biased region" description="Basic and acidic residues" evidence="1">
    <location>
        <begin position="43"/>
        <end position="53"/>
    </location>
</feature>
<reference evidence="3" key="1">
    <citation type="journal article" date="2019" name="Int. J. Syst. Evol. Microbiol.">
        <title>The Global Catalogue of Microorganisms (GCM) 10K type strain sequencing project: providing services to taxonomists for standard genome sequencing and annotation.</title>
        <authorList>
            <consortium name="The Broad Institute Genomics Platform"/>
            <consortium name="The Broad Institute Genome Sequencing Center for Infectious Disease"/>
            <person name="Wu L."/>
            <person name="Ma J."/>
        </authorList>
    </citation>
    <scope>NUCLEOTIDE SEQUENCE [LARGE SCALE GENOMIC DNA]</scope>
    <source>
        <strain evidence="3">JCM 3175</strain>
    </source>
</reference>
<comment type="caution">
    <text evidence="2">The sequence shown here is derived from an EMBL/GenBank/DDBJ whole genome shotgun (WGS) entry which is preliminary data.</text>
</comment>
<gene>
    <name evidence="2" type="ORF">GCM10023176_25500</name>
</gene>